<feature type="domain" description="C2H2-type" evidence="5">
    <location>
        <begin position="408"/>
        <end position="429"/>
    </location>
</feature>
<sequence>LVNSEEAVQHANLEYTGIQLFKCDLCSHECDSELLLEQHKQIFHQTLQVVLTNDVLPISEEAVNNSNSGYTEITLIFKCDLCNHVCDTEILLEQHKQDCHETSQRMQSKDFLTNSEEAVDETNLEFTRTELLKCDLCSHECDSELLLEEHIEICHQSPQAMETNDFITDSEEAVNDSDSECIVTELLKCDLCSHECESEFLLKQHKRTNHQISQSMQTSDLLEHLKEAVDETNLEFTRTELLKCDLCSHECDSELLLEEHKEICHQTPQAMETNDFITDSEEAVNDSDSECIVKELMKCNLCSHECESEFLLKQHKRTNHQISQSMQTSDLLEHSKDVDETNLEFTRTELFKCDLCSHECDSELLLEEHKEICHQTPQAMETNDFITDSEEAVNDSDSECIVKELMKCDLCPHECESELLLRQHKRTNHQISQSMQTGDLLEHSKEDVDEINLELTRTELLKCDLCSHECDSELLLEEHKEICHQTPQAMETNDFITDSEEAVNDSDSECIVTELLKCDLCSHECESELLLGQHKRTNHQISQSMQTSDLLEHSKEAVDETNLEFARTQLLKCDLCSHECDSELLLEEHKEICYQTPQAMETNDFITDSEEAVNDSDSECIVTELLKCDLCSHECDSEFLLKQHKQTNHYTSQAMQTSDFVEHSEEAVDDTNLEFTRTQLLKCDLCSHECDSELILEKHKEMCHQSLQSMQTNDCLEKSEVAVDDPNSECIVTQLLKCDLCSHECDSEFLLEQHKQTCNLTTQAIQDKDFLANSGGAVDDSNLECAETHVLKCDLCSHECDSELHMEQHKQIFHQTLQVVLTSDFLVATEKCVDNSDSGYTQITLIFKCGLCNYMCDSELLLEQHKQIFHQAQQVVLTNDLLTISEEAVDNSNSEYTQTTLIFKCDLCTHECESELLLEQHKQICHQTPEAVQAKDFIENSEETVGSCNLGYTQITLIFKCDLCSYVCDSELLLGQHKHICHQILQLMTTSDALANSEEAVDNSCSSYTQITFIFKCDLCSHECDSELLLEQHKQICHQTPQLIQTSDFLPNSENAVDVSNSGYTQITLIFKCDLCNYVCDSELLLGQHKQIFHQTLQVVLTNDLFTISEGAADSPNTEYTQTTLIFKCDLCTHECESELLLEQHKQVCFQTPETMQNNEFIANSEEGVDNANSEYTQITLIFKCDLCSYVCDSELLLGQHKHICHQILQVLSTNDVLANSEEAVDDPNCGYTQITLIFKCDLCNYVCDSELLLGQHKQICHPTLQVLETNNFLTNSDEVIDNSNSAYTQFSLIFKCDLCDYLCDSELILAEHKQNSH</sequence>
<dbReference type="SMART" id="SM00355">
    <property type="entry name" value="ZnF_C2H2"/>
    <property type="match status" value="24"/>
</dbReference>
<feature type="domain" description="C2H2-type" evidence="5">
    <location>
        <begin position="905"/>
        <end position="926"/>
    </location>
</feature>
<gene>
    <name evidence="6" type="primary">NCL1_55232</name>
    <name evidence="6" type="ORF">NPIL_515001</name>
</gene>
<dbReference type="Proteomes" id="UP000887013">
    <property type="component" value="Unassembled WGS sequence"/>
</dbReference>
<evidence type="ECO:0000256" key="3">
    <source>
        <dbReference type="ARBA" id="ARBA00022771"/>
    </source>
</evidence>
<feature type="domain" description="C2H2-type" evidence="5">
    <location>
        <begin position="518"/>
        <end position="539"/>
    </location>
</feature>
<protein>
    <submittedName>
        <fullName evidence="6">Zinc finger protein</fullName>
    </submittedName>
</protein>
<feature type="domain" description="C2H2-type" evidence="5">
    <location>
        <begin position="299"/>
        <end position="320"/>
    </location>
</feature>
<evidence type="ECO:0000313" key="7">
    <source>
        <dbReference type="Proteomes" id="UP000887013"/>
    </source>
</evidence>
<feature type="domain" description="C2H2-type" evidence="5">
    <location>
        <begin position="683"/>
        <end position="704"/>
    </location>
</feature>
<feature type="domain" description="C2H2-type" evidence="5">
    <location>
        <begin position="849"/>
        <end position="870"/>
    </location>
</feature>
<dbReference type="InterPro" id="IPR013087">
    <property type="entry name" value="Znf_C2H2_type"/>
</dbReference>
<feature type="domain" description="C2H2-type" evidence="5">
    <location>
        <begin position="628"/>
        <end position="649"/>
    </location>
</feature>
<dbReference type="GO" id="GO:0045944">
    <property type="term" value="P:positive regulation of transcription by RNA polymerase II"/>
    <property type="evidence" value="ECO:0007669"/>
    <property type="project" value="TreeGrafter"/>
</dbReference>
<feature type="domain" description="C2H2-type" evidence="5">
    <location>
        <begin position="134"/>
        <end position="155"/>
    </location>
</feature>
<feature type="domain" description="C2H2-type" evidence="5">
    <location>
        <begin position="1241"/>
        <end position="1262"/>
    </location>
</feature>
<feature type="domain" description="C2H2-type" evidence="5">
    <location>
        <begin position="353"/>
        <end position="374"/>
    </location>
</feature>
<keyword evidence="7" id="KW-1185">Reference proteome</keyword>
<keyword evidence="1" id="KW-0479">Metal-binding</keyword>
<keyword evidence="4" id="KW-0862">Zinc</keyword>
<reference evidence="6" key="1">
    <citation type="submission" date="2020-08" db="EMBL/GenBank/DDBJ databases">
        <title>Multicomponent nature underlies the extraordinary mechanical properties of spider dragline silk.</title>
        <authorList>
            <person name="Kono N."/>
            <person name="Nakamura H."/>
            <person name="Mori M."/>
            <person name="Yoshida Y."/>
            <person name="Ohtoshi R."/>
            <person name="Malay A.D."/>
            <person name="Moran D.A.P."/>
            <person name="Tomita M."/>
            <person name="Numata K."/>
            <person name="Arakawa K."/>
        </authorList>
    </citation>
    <scope>NUCLEOTIDE SEQUENCE</scope>
</reference>
<evidence type="ECO:0000256" key="2">
    <source>
        <dbReference type="ARBA" id="ARBA00022737"/>
    </source>
</evidence>
<dbReference type="PANTHER" id="PTHR24403:SF67">
    <property type="entry name" value="FI01116P-RELATED"/>
    <property type="match status" value="1"/>
</dbReference>
<dbReference type="GO" id="GO:0008270">
    <property type="term" value="F:zinc ion binding"/>
    <property type="evidence" value="ECO:0007669"/>
    <property type="project" value="UniProtKB-KW"/>
</dbReference>
<feature type="domain" description="C2H2-type" evidence="5">
    <location>
        <begin position="79"/>
        <end position="100"/>
    </location>
</feature>
<evidence type="ECO:0000256" key="1">
    <source>
        <dbReference type="ARBA" id="ARBA00022723"/>
    </source>
</evidence>
<dbReference type="OrthoDB" id="7770689at2759"/>
<feature type="non-terminal residue" evidence="6">
    <location>
        <position position="1"/>
    </location>
</feature>
<organism evidence="6 7">
    <name type="scientific">Nephila pilipes</name>
    <name type="common">Giant wood spider</name>
    <name type="synonym">Nephila maculata</name>
    <dbReference type="NCBI Taxonomy" id="299642"/>
    <lineage>
        <taxon>Eukaryota</taxon>
        <taxon>Metazoa</taxon>
        <taxon>Ecdysozoa</taxon>
        <taxon>Arthropoda</taxon>
        <taxon>Chelicerata</taxon>
        <taxon>Arachnida</taxon>
        <taxon>Araneae</taxon>
        <taxon>Araneomorphae</taxon>
        <taxon>Entelegynae</taxon>
        <taxon>Araneoidea</taxon>
        <taxon>Nephilidae</taxon>
        <taxon>Nephila</taxon>
    </lineage>
</organism>
<comment type="caution">
    <text evidence="6">The sequence shown here is derived from an EMBL/GenBank/DDBJ whole genome shotgun (WGS) entry which is preliminary data.</text>
</comment>
<dbReference type="PANTHER" id="PTHR24403">
    <property type="entry name" value="ZINC FINGER PROTEIN"/>
    <property type="match status" value="1"/>
</dbReference>
<evidence type="ECO:0000313" key="6">
    <source>
        <dbReference type="EMBL" id="GFT53871.1"/>
    </source>
</evidence>
<dbReference type="EMBL" id="BMAW01112651">
    <property type="protein sequence ID" value="GFT53871.1"/>
    <property type="molecule type" value="Genomic_DNA"/>
</dbReference>
<feature type="domain" description="C2H2-type" evidence="5">
    <location>
        <begin position="1297"/>
        <end position="1318"/>
    </location>
</feature>
<keyword evidence="2" id="KW-0677">Repeat</keyword>
<keyword evidence="3" id="KW-0863">Zinc-finger</keyword>
<feature type="domain" description="C2H2-type" evidence="5">
    <location>
        <begin position="189"/>
        <end position="210"/>
    </location>
</feature>
<proteinExistence type="predicted"/>
<feature type="domain" description="C2H2-type" evidence="5">
    <location>
        <begin position="23"/>
        <end position="44"/>
    </location>
</feature>
<evidence type="ECO:0000259" key="5">
    <source>
        <dbReference type="PROSITE" id="PS00028"/>
    </source>
</evidence>
<dbReference type="InterPro" id="IPR050688">
    <property type="entry name" value="Zinc_finger/UBP_domain"/>
</dbReference>
<dbReference type="GO" id="GO:0005634">
    <property type="term" value="C:nucleus"/>
    <property type="evidence" value="ECO:0007669"/>
    <property type="project" value="TreeGrafter"/>
</dbReference>
<accession>A0A8X6TWI0</accession>
<feature type="domain" description="C2H2-type" evidence="5">
    <location>
        <begin position="1017"/>
        <end position="1038"/>
    </location>
</feature>
<name>A0A8X6TWI0_NEPPI</name>
<dbReference type="PROSITE" id="PS00028">
    <property type="entry name" value="ZINC_FINGER_C2H2_1"/>
    <property type="match status" value="16"/>
</dbReference>
<feature type="domain" description="C2H2-type" evidence="5">
    <location>
        <begin position="1073"/>
        <end position="1094"/>
    </location>
</feature>
<evidence type="ECO:0000256" key="4">
    <source>
        <dbReference type="ARBA" id="ARBA00022833"/>
    </source>
</evidence>